<feature type="coiled-coil region" evidence="1">
    <location>
        <begin position="21"/>
        <end position="91"/>
    </location>
</feature>
<dbReference type="Proteomes" id="UP000075260">
    <property type="component" value="Unassembled WGS sequence"/>
</dbReference>
<organism evidence="2 3">
    <name type="scientific">Sorangium cellulosum</name>
    <name type="common">Polyangium cellulosum</name>
    <dbReference type="NCBI Taxonomy" id="56"/>
    <lineage>
        <taxon>Bacteria</taxon>
        <taxon>Pseudomonadati</taxon>
        <taxon>Myxococcota</taxon>
        <taxon>Polyangia</taxon>
        <taxon>Polyangiales</taxon>
        <taxon>Polyangiaceae</taxon>
        <taxon>Sorangium</taxon>
    </lineage>
</organism>
<protein>
    <submittedName>
        <fullName evidence="2">Uncharacterized protein</fullName>
    </submittedName>
</protein>
<evidence type="ECO:0000313" key="3">
    <source>
        <dbReference type="Proteomes" id="UP000075260"/>
    </source>
</evidence>
<accession>A0A150QWM0</accession>
<gene>
    <name evidence="2" type="ORF">BE15_28570</name>
</gene>
<evidence type="ECO:0000256" key="1">
    <source>
        <dbReference type="SAM" id="Coils"/>
    </source>
</evidence>
<proteinExistence type="predicted"/>
<keyword evidence="1" id="KW-0175">Coiled coil</keyword>
<dbReference type="OrthoDB" id="9844496at2"/>
<name>A0A150QWM0_SORCE</name>
<dbReference type="EMBL" id="JEMA01000299">
    <property type="protein sequence ID" value="KYF71976.1"/>
    <property type="molecule type" value="Genomic_DNA"/>
</dbReference>
<comment type="caution">
    <text evidence="2">The sequence shown here is derived from an EMBL/GenBank/DDBJ whole genome shotgun (WGS) entry which is preliminary data.</text>
</comment>
<reference evidence="2 3" key="1">
    <citation type="submission" date="2014-02" db="EMBL/GenBank/DDBJ databases">
        <title>The small core and large imbalanced accessory genome model reveals a collaborative survival strategy of Sorangium cellulosum strains in nature.</title>
        <authorList>
            <person name="Han K."/>
            <person name="Peng R."/>
            <person name="Blom J."/>
            <person name="Li Y.-Z."/>
        </authorList>
    </citation>
    <scope>NUCLEOTIDE SEQUENCE [LARGE SCALE GENOMIC DNA]</scope>
    <source>
        <strain evidence="2 3">So0008-312</strain>
    </source>
</reference>
<dbReference type="PROSITE" id="PS51257">
    <property type="entry name" value="PROKAR_LIPOPROTEIN"/>
    <property type="match status" value="1"/>
</dbReference>
<sequence length="181" mass="20282">MMTARRFLPVFIIAAGVLVGCNSARDEQARADHELREVKEEAAEAQRKLDALQRQGGTPTEAEVNEVVDDLREAHAEAREVSAEADAALARARLEARSAVERTLHERMKTMAELQREIREKLPKAEADRLVEELTGRSAAVQEILLQIDRARGINLEAVKRTAEQRLGELDQALEQARQRV</sequence>
<dbReference type="AlphaFoldDB" id="A0A150QWM0"/>
<dbReference type="RefSeq" id="WP_061606652.1">
    <property type="nucleotide sequence ID" value="NZ_JEMA01000299.1"/>
</dbReference>
<evidence type="ECO:0000313" key="2">
    <source>
        <dbReference type="EMBL" id="KYF71976.1"/>
    </source>
</evidence>